<dbReference type="AlphaFoldDB" id="A0A9P0AV17"/>
<dbReference type="Pfam" id="PF10294">
    <property type="entry name" value="Methyltransf_16"/>
    <property type="match status" value="1"/>
</dbReference>
<dbReference type="InterPro" id="IPR029063">
    <property type="entry name" value="SAM-dependent_MTases_sf"/>
</dbReference>
<sequence>MNSEYEVSSEIYEEHDYTCKSKAIVNNDNIVSRFVFTLKPEKTEPDEDGDLQVTRRKSVEKCIEIEHSKSTVLKLVGLQIWRGAFLLADWLIECADNFPKDCIILELAAGVGLTSVIASMYAKVYSTDVNRGELFRLIESNYKRNKHLCKHPLKVAEIDFMSSNLSREILAILPKVSYIIAADVVYDNELTKAFVNTVDLLLSVPPQRSIVIALEKRFVFTLADFDSVAPCYDYFVDCLKSLKNVTFEEIDCDFPQYFKYDRVKQLVLWKITSKF</sequence>
<accession>A0A9P0AV17</accession>
<proteinExistence type="predicted"/>
<dbReference type="GO" id="GO:0008276">
    <property type="term" value="F:protein methyltransferase activity"/>
    <property type="evidence" value="ECO:0007669"/>
    <property type="project" value="InterPro"/>
</dbReference>
<dbReference type="InterPro" id="IPR038899">
    <property type="entry name" value="METTL22"/>
</dbReference>
<dbReference type="EMBL" id="OV121133">
    <property type="protein sequence ID" value="CAH0550284.1"/>
    <property type="molecule type" value="Genomic_DNA"/>
</dbReference>
<dbReference type="InterPro" id="IPR019410">
    <property type="entry name" value="Methyltransf_16"/>
</dbReference>
<protein>
    <recommendedName>
        <fullName evidence="3">Methyltransferase-like protein 22</fullName>
    </recommendedName>
</protein>
<evidence type="ECO:0000313" key="1">
    <source>
        <dbReference type="EMBL" id="CAH0550284.1"/>
    </source>
</evidence>
<dbReference type="Proteomes" id="UP001154078">
    <property type="component" value="Chromosome 2"/>
</dbReference>
<dbReference type="PANTHER" id="PTHR23108:SF0">
    <property type="entry name" value="METHYLTRANSFERASE-LIKE PROTEIN 22"/>
    <property type="match status" value="1"/>
</dbReference>
<reference evidence="1" key="1">
    <citation type="submission" date="2021-12" db="EMBL/GenBank/DDBJ databases">
        <authorList>
            <person name="King R."/>
        </authorList>
    </citation>
    <scope>NUCLEOTIDE SEQUENCE</scope>
</reference>
<dbReference type="PANTHER" id="PTHR23108">
    <property type="entry name" value="METHYLTRANSFERASE-RELATED"/>
    <property type="match status" value="1"/>
</dbReference>
<dbReference type="OrthoDB" id="46564at2759"/>
<dbReference type="Gene3D" id="3.40.50.150">
    <property type="entry name" value="Vaccinia Virus protein VP39"/>
    <property type="match status" value="1"/>
</dbReference>
<keyword evidence="2" id="KW-1185">Reference proteome</keyword>
<evidence type="ECO:0008006" key="3">
    <source>
        <dbReference type="Google" id="ProtNLM"/>
    </source>
</evidence>
<evidence type="ECO:0000313" key="2">
    <source>
        <dbReference type="Proteomes" id="UP001154078"/>
    </source>
</evidence>
<name>A0A9P0AV17_BRAAE</name>
<gene>
    <name evidence="1" type="ORF">MELIAE_LOCUS3140</name>
</gene>
<organism evidence="1 2">
    <name type="scientific">Brassicogethes aeneus</name>
    <name type="common">Rape pollen beetle</name>
    <name type="synonym">Meligethes aeneus</name>
    <dbReference type="NCBI Taxonomy" id="1431903"/>
    <lineage>
        <taxon>Eukaryota</taxon>
        <taxon>Metazoa</taxon>
        <taxon>Ecdysozoa</taxon>
        <taxon>Arthropoda</taxon>
        <taxon>Hexapoda</taxon>
        <taxon>Insecta</taxon>
        <taxon>Pterygota</taxon>
        <taxon>Neoptera</taxon>
        <taxon>Endopterygota</taxon>
        <taxon>Coleoptera</taxon>
        <taxon>Polyphaga</taxon>
        <taxon>Cucujiformia</taxon>
        <taxon>Nitidulidae</taxon>
        <taxon>Meligethinae</taxon>
        <taxon>Brassicogethes</taxon>
    </lineage>
</organism>
<dbReference type="SUPFAM" id="SSF53335">
    <property type="entry name" value="S-adenosyl-L-methionine-dependent methyltransferases"/>
    <property type="match status" value="1"/>
</dbReference>
<dbReference type="GO" id="GO:0005634">
    <property type="term" value="C:nucleus"/>
    <property type="evidence" value="ECO:0007669"/>
    <property type="project" value="TreeGrafter"/>
</dbReference>